<feature type="domain" description="Vitellogenin" evidence="2">
    <location>
        <begin position="18"/>
        <end position="67"/>
    </location>
</feature>
<sequence>MKCLSQRSALFFLSEPVFSESKTYVFQYETIILNGLREVSLARSGMKLNCKVEISGFAQKAYLLKVSTNPRDVEKRRSYSAAPQPSSS</sequence>
<feature type="non-terminal residue" evidence="3">
    <location>
        <position position="88"/>
    </location>
</feature>
<comment type="caution">
    <text evidence="3">The sequence shown here is derived from an EMBL/GenBank/DDBJ whole genome shotgun (WGS) entry which is preliminary data.</text>
</comment>
<dbReference type="GO" id="GO:0005319">
    <property type="term" value="F:lipid transporter activity"/>
    <property type="evidence" value="ECO:0007669"/>
    <property type="project" value="InterPro"/>
</dbReference>
<dbReference type="SUPFAM" id="SSF56968">
    <property type="entry name" value="Lipovitellin-phosvitin complex, beta-sheet shell regions"/>
    <property type="match status" value="1"/>
</dbReference>
<proteinExistence type="predicted"/>
<dbReference type="AlphaFoldDB" id="A0AAV7T5E3"/>
<keyword evidence="4" id="KW-1185">Reference proteome</keyword>
<keyword evidence="1" id="KW-0732">Signal</keyword>
<dbReference type="Pfam" id="PF01347">
    <property type="entry name" value="Vitellogenin_N"/>
    <property type="match status" value="1"/>
</dbReference>
<reference evidence="3" key="1">
    <citation type="journal article" date="2022" name="bioRxiv">
        <title>Sequencing and chromosome-scale assembly of the giantPleurodeles waltlgenome.</title>
        <authorList>
            <person name="Brown T."/>
            <person name="Elewa A."/>
            <person name="Iarovenko S."/>
            <person name="Subramanian E."/>
            <person name="Araus A.J."/>
            <person name="Petzold A."/>
            <person name="Susuki M."/>
            <person name="Suzuki K.-i.T."/>
            <person name="Hayashi T."/>
            <person name="Toyoda A."/>
            <person name="Oliveira C."/>
            <person name="Osipova E."/>
            <person name="Leigh N.D."/>
            <person name="Simon A."/>
            <person name="Yun M.H."/>
        </authorList>
    </citation>
    <scope>NUCLEOTIDE SEQUENCE</scope>
    <source>
        <strain evidence="3">20211129_DDA</strain>
        <tissue evidence="3">Liver</tissue>
    </source>
</reference>
<name>A0AAV7T5E3_PLEWA</name>
<dbReference type="EMBL" id="JANPWB010000007">
    <property type="protein sequence ID" value="KAJ1171294.1"/>
    <property type="molecule type" value="Genomic_DNA"/>
</dbReference>
<organism evidence="3 4">
    <name type="scientific">Pleurodeles waltl</name>
    <name type="common">Iberian ribbed newt</name>
    <dbReference type="NCBI Taxonomy" id="8319"/>
    <lineage>
        <taxon>Eukaryota</taxon>
        <taxon>Metazoa</taxon>
        <taxon>Chordata</taxon>
        <taxon>Craniata</taxon>
        <taxon>Vertebrata</taxon>
        <taxon>Euteleostomi</taxon>
        <taxon>Amphibia</taxon>
        <taxon>Batrachia</taxon>
        <taxon>Caudata</taxon>
        <taxon>Salamandroidea</taxon>
        <taxon>Salamandridae</taxon>
        <taxon>Pleurodelinae</taxon>
        <taxon>Pleurodeles</taxon>
    </lineage>
</organism>
<gene>
    <name evidence="3" type="ORF">NDU88_003157</name>
</gene>
<protein>
    <recommendedName>
        <fullName evidence="2">Vitellogenin domain-containing protein</fullName>
    </recommendedName>
</protein>
<evidence type="ECO:0000256" key="1">
    <source>
        <dbReference type="ARBA" id="ARBA00022729"/>
    </source>
</evidence>
<dbReference type="InterPro" id="IPR015816">
    <property type="entry name" value="Vitellinogen_b-sht_N"/>
</dbReference>
<dbReference type="InterPro" id="IPR001747">
    <property type="entry name" value="Vitellogenin_N"/>
</dbReference>
<dbReference type="InterPro" id="IPR015819">
    <property type="entry name" value="Lipid_transp_b-sht_shell"/>
</dbReference>
<evidence type="ECO:0000313" key="4">
    <source>
        <dbReference type="Proteomes" id="UP001066276"/>
    </source>
</evidence>
<dbReference type="Proteomes" id="UP001066276">
    <property type="component" value="Chromosome 4_1"/>
</dbReference>
<dbReference type="Gene3D" id="2.30.230.10">
    <property type="entry name" value="Lipovitellin, beta-sheet shell regions, chain A"/>
    <property type="match status" value="1"/>
</dbReference>
<evidence type="ECO:0000313" key="3">
    <source>
        <dbReference type="EMBL" id="KAJ1171294.1"/>
    </source>
</evidence>
<evidence type="ECO:0000259" key="2">
    <source>
        <dbReference type="Pfam" id="PF01347"/>
    </source>
</evidence>
<accession>A0AAV7T5E3</accession>